<protein>
    <submittedName>
        <fullName evidence="8">MBL fold metallo-hydrolase</fullName>
    </submittedName>
</protein>
<keyword evidence="9" id="KW-1185">Reference proteome</keyword>
<gene>
    <name evidence="8" type="ORF">GON01_10030</name>
</gene>
<keyword evidence="6" id="KW-0472">Membrane</keyword>
<dbReference type="InterPro" id="IPR036866">
    <property type="entry name" value="RibonucZ/Hydroxyglut_hydro"/>
</dbReference>
<dbReference type="EMBL" id="WQMS01000013">
    <property type="protein sequence ID" value="MVO78270.1"/>
    <property type="molecule type" value="Genomic_DNA"/>
</dbReference>
<name>A0A6I4J113_9SPHN</name>
<evidence type="ECO:0000256" key="1">
    <source>
        <dbReference type="ARBA" id="ARBA00001947"/>
    </source>
</evidence>
<dbReference type="GO" id="GO:0016787">
    <property type="term" value="F:hydrolase activity"/>
    <property type="evidence" value="ECO:0007669"/>
    <property type="project" value="UniProtKB-KW"/>
</dbReference>
<keyword evidence="5" id="KW-0862">Zinc</keyword>
<evidence type="ECO:0000256" key="5">
    <source>
        <dbReference type="ARBA" id="ARBA00022833"/>
    </source>
</evidence>
<dbReference type="GO" id="GO:0046872">
    <property type="term" value="F:metal ion binding"/>
    <property type="evidence" value="ECO:0007669"/>
    <property type="project" value="UniProtKB-KW"/>
</dbReference>
<reference evidence="8 9" key="1">
    <citation type="submission" date="2019-12" db="EMBL/GenBank/DDBJ databases">
        <authorList>
            <person name="Huq M.A."/>
        </authorList>
    </citation>
    <scope>NUCLEOTIDE SEQUENCE [LARGE SCALE GENOMIC DNA]</scope>
    <source>
        <strain evidence="8 9">MAH-20</strain>
    </source>
</reference>
<evidence type="ECO:0000256" key="4">
    <source>
        <dbReference type="ARBA" id="ARBA00022801"/>
    </source>
</evidence>
<feature type="domain" description="Metallo-beta-lactamase" evidence="7">
    <location>
        <begin position="92"/>
        <end position="292"/>
    </location>
</feature>
<evidence type="ECO:0000313" key="9">
    <source>
        <dbReference type="Proteomes" id="UP000441389"/>
    </source>
</evidence>
<keyword evidence="4 8" id="KW-0378">Hydrolase</keyword>
<dbReference type="PANTHER" id="PTHR42978:SF2">
    <property type="entry name" value="102 KBASES UNSTABLE REGION: FROM 1 TO 119443"/>
    <property type="match status" value="1"/>
</dbReference>
<evidence type="ECO:0000256" key="3">
    <source>
        <dbReference type="ARBA" id="ARBA00022723"/>
    </source>
</evidence>
<keyword evidence="6" id="KW-0812">Transmembrane</keyword>
<dbReference type="PANTHER" id="PTHR42978">
    <property type="entry name" value="QUORUM-QUENCHING LACTONASE YTNP-RELATED-RELATED"/>
    <property type="match status" value="1"/>
</dbReference>
<evidence type="ECO:0000256" key="6">
    <source>
        <dbReference type="SAM" id="Phobius"/>
    </source>
</evidence>
<evidence type="ECO:0000259" key="7">
    <source>
        <dbReference type="SMART" id="SM00849"/>
    </source>
</evidence>
<dbReference type="InterPro" id="IPR001279">
    <property type="entry name" value="Metallo-B-lactamas"/>
</dbReference>
<keyword evidence="6" id="KW-1133">Transmembrane helix</keyword>
<comment type="cofactor">
    <cofactor evidence="1">
        <name>Zn(2+)</name>
        <dbReference type="ChEBI" id="CHEBI:29105"/>
    </cofactor>
</comment>
<comment type="similarity">
    <text evidence="2">Belongs to the metallo-beta-lactamase superfamily.</text>
</comment>
<keyword evidence="3" id="KW-0479">Metal-binding</keyword>
<organism evidence="8 9">
    <name type="scientific">Sphingomonas horti</name>
    <dbReference type="NCBI Taxonomy" id="2682842"/>
    <lineage>
        <taxon>Bacteria</taxon>
        <taxon>Pseudomonadati</taxon>
        <taxon>Pseudomonadota</taxon>
        <taxon>Alphaproteobacteria</taxon>
        <taxon>Sphingomonadales</taxon>
        <taxon>Sphingomonadaceae</taxon>
        <taxon>Sphingomonas</taxon>
    </lineage>
</organism>
<proteinExistence type="inferred from homology"/>
<dbReference type="SMART" id="SM00849">
    <property type="entry name" value="Lactamase_B"/>
    <property type="match status" value="1"/>
</dbReference>
<accession>A0A6I4J113</accession>
<evidence type="ECO:0000256" key="2">
    <source>
        <dbReference type="ARBA" id="ARBA00007749"/>
    </source>
</evidence>
<sequence>MQVPGGSAMRRWIIGTAGVLAMIAVVAVYWLFYDNRLPTSGSFPIDLAAIRAEAARMPGGGPVRIETETLSHVRVPKIAMVAGSDWSKIDVARMSHRLVFPDRSIVIDTAFDQAASRASNDDSYDPAAWRRLVRAMDEAGAIVITHEHGDHLGGLLASPHLRAILPKALLNPEQFAISPYIKPLRWPPGVRAGYKPFRYHGVRAIAPGVVLIRAPGHTPGSQMIYVRRADGREFLFTGDAASMADNVRLQRIRSRLVTDFFTHENRRAVILQTIALHRLTAEHPQLVLVPGHDGAAIAALQHAGLLVQSFH</sequence>
<dbReference type="Proteomes" id="UP000441389">
    <property type="component" value="Unassembled WGS sequence"/>
</dbReference>
<dbReference type="Pfam" id="PF00753">
    <property type="entry name" value="Lactamase_B"/>
    <property type="match status" value="1"/>
</dbReference>
<dbReference type="Gene3D" id="3.60.15.10">
    <property type="entry name" value="Ribonuclease Z/Hydroxyacylglutathione hydrolase-like"/>
    <property type="match status" value="1"/>
</dbReference>
<dbReference type="AlphaFoldDB" id="A0A6I4J113"/>
<feature type="transmembrane region" description="Helical" evidence="6">
    <location>
        <begin position="12"/>
        <end position="32"/>
    </location>
</feature>
<dbReference type="SUPFAM" id="SSF56281">
    <property type="entry name" value="Metallo-hydrolase/oxidoreductase"/>
    <property type="match status" value="1"/>
</dbReference>
<comment type="caution">
    <text evidence="8">The sequence shown here is derived from an EMBL/GenBank/DDBJ whole genome shotgun (WGS) entry which is preliminary data.</text>
</comment>
<evidence type="ECO:0000313" key="8">
    <source>
        <dbReference type="EMBL" id="MVO78270.1"/>
    </source>
</evidence>
<dbReference type="InterPro" id="IPR051013">
    <property type="entry name" value="MBL_superfamily_lactonases"/>
</dbReference>